<dbReference type="PROSITE" id="PS51662">
    <property type="entry name" value="BP_PHYTASE"/>
    <property type="match status" value="2"/>
</dbReference>
<feature type="domain" description="BPP" evidence="1">
    <location>
        <begin position="328"/>
        <end position="652"/>
    </location>
</feature>
<proteinExistence type="predicted"/>
<accession>A0A8J2UL07</accession>
<dbReference type="RefSeq" id="WP_229728508.1">
    <property type="nucleotide sequence ID" value="NZ_BMCG01000001.1"/>
</dbReference>
<dbReference type="EMBL" id="BMCG01000001">
    <property type="protein sequence ID" value="GGB98533.1"/>
    <property type="molecule type" value="Genomic_DNA"/>
</dbReference>
<name>A0A8J2UL07_9BURK</name>
<dbReference type="Gene3D" id="2.120.10.30">
    <property type="entry name" value="TolB, C-terminal domain"/>
    <property type="match status" value="2"/>
</dbReference>
<dbReference type="PROSITE" id="PS51257">
    <property type="entry name" value="PROKAR_LIPOPROTEIN"/>
    <property type="match status" value="1"/>
</dbReference>
<dbReference type="SUPFAM" id="SSF50956">
    <property type="entry name" value="Thermostable phytase (3-phytase)"/>
    <property type="match status" value="2"/>
</dbReference>
<gene>
    <name evidence="2" type="ORF">GCM10007205_04800</name>
</gene>
<sequence length="655" mass="71322">MQHPFMKGGLLLALVLGLSACQHPRSVSAQVAEQQAPVPAPAAVPALQAAAIDRELKVESAQLLSDDRFLAGADRLVVHKKKGLLVLAQDGRELSRLPGKFGAIDHRIDAQGFLLATVDVDRQQPMVVGMTAGRWSAPQYLPRPSFKVDGVCLYRDSTANAFLFLVGEEGLGEQWLVAHHATPLGRPQRVRALSLPPASEFCRVDDEAELLYVNEEKVGLWAYEAHAEADLVRYPVAAVKPFGDIAGSAAGMAVVPGGVLLLDAEQKTLHRYVQEGRKKRWQARPVIALDAFDEPENLSARVDGAGLALLIQDERGLHRASLDWLPPAPQKRAALPVLPAQVQTDGVPSLGDAADDPAIWVHPTDPARSRVLATDKQGGLLVYDLQGRQLQDLRVGRLNNVDIRAGFMHNGRLIDLAVATNRDHDSLHLFGIDRSSGKVSDLGQQATTLKDIYGICMFKDDKGRVYAIPNGKDGTFVQYRLRSVQGRIASEEVRRFRVASQPEGCVADDRNQRLFVGEEDVAVWALDARAEVAPQLDKVIGVGPLVHDDIEGLAFYQGQRNDYLVISSQGNDSYVVLDGRPPYAPRGAFRIGLDAEKGIDGVSETDGLEVTSANLGGIWQRGMLVVQDGRKRMPEGNQNYKYLPWSAVADALGLE</sequence>
<dbReference type="Pfam" id="PF02333">
    <property type="entry name" value="Phytase"/>
    <property type="match status" value="1"/>
</dbReference>
<dbReference type="AlphaFoldDB" id="A0A8J2UL07"/>
<dbReference type="InterPro" id="IPR011042">
    <property type="entry name" value="6-blade_b-propeller_TolB-like"/>
</dbReference>
<evidence type="ECO:0000313" key="3">
    <source>
        <dbReference type="Proteomes" id="UP000620266"/>
    </source>
</evidence>
<comment type="caution">
    <text evidence="2">The sequence shown here is derived from an EMBL/GenBank/DDBJ whole genome shotgun (WGS) entry which is preliminary data.</text>
</comment>
<dbReference type="InterPro" id="IPR003431">
    <property type="entry name" value="B-propeller_Phytase"/>
</dbReference>
<feature type="domain" description="BPP" evidence="1">
    <location>
        <begin position="28"/>
        <end position="325"/>
    </location>
</feature>
<organism evidence="2 3">
    <name type="scientific">Oxalicibacterium flavum</name>
    <dbReference type="NCBI Taxonomy" id="179467"/>
    <lineage>
        <taxon>Bacteria</taxon>
        <taxon>Pseudomonadati</taxon>
        <taxon>Pseudomonadota</taxon>
        <taxon>Betaproteobacteria</taxon>
        <taxon>Burkholderiales</taxon>
        <taxon>Oxalobacteraceae</taxon>
        <taxon>Oxalicibacterium</taxon>
    </lineage>
</organism>
<dbReference type="Proteomes" id="UP000620266">
    <property type="component" value="Unassembled WGS sequence"/>
</dbReference>
<reference evidence="2" key="2">
    <citation type="submission" date="2020-09" db="EMBL/GenBank/DDBJ databases">
        <authorList>
            <person name="Sun Q."/>
            <person name="Sedlacek I."/>
        </authorList>
    </citation>
    <scope>NUCLEOTIDE SEQUENCE</scope>
    <source>
        <strain evidence="2">CCM 7086</strain>
    </source>
</reference>
<evidence type="ECO:0000259" key="1">
    <source>
        <dbReference type="PROSITE" id="PS51662"/>
    </source>
</evidence>
<keyword evidence="3" id="KW-1185">Reference proteome</keyword>
<dbReference type="GO" id="GO:0016158">
    <property type="term" value="F:inositol hexakisphosphate 3-phosphatase activity"/>
    <property type="evidence" value="ECO:0007669"/>
    <property type="project" value="InterPro"/>
</dbReference>
<evidence type="ECO:0000313" key="2">
    <source>
        <dbReference type="EMBL" id="GGB98533.1"/>
    </source>
</evidence>
<protein>
    <submittedName>
        <fullName evidence="2">3-phytase</fullName>
    </submittedName>
</protein>
<reference evidence="2" key="1">
    <citation type="journal article" date="2014" name="Int. J. Syst. Evol. Microbiol.">
        <title>Complete genome sequence of Corynebacterium casei LMG S-19264T (=DSM 44701T), isolated from a smear-ripened cheese.</title>
        <authorList>
            <consortium name="US DOE Joint Genome Institute (JGI-PGF)"/>
            <person name="Walter F."/>
            <person name="Albersmeier A."/>
            <person name="Kalinowski J."/>
            <person name="Ruckert C."/>
        </authorList>
    </citation>
    <scope>NUCLEOTIDE SEQUENCE</scope>
    <source>
        <strain evidence="2">CCM 7086</strain>
    </source>
</reference>